<gene>
    <name evidence="3" type="ORF">TTAC_LOCUS8327</name>
</gene>
<name>A0A158REY3_HYDTA</name>
<feature type="compositionally biased region" description="Polar residues" evidence="2">
    <location>
        <begin position="455"/>
        <end position="469"/>
    </location>
</feature>
<dbReference type="EMBL" id="UYWX01020484">
    <property type="protein sequence ID" value="VDM32857.1"/>
    <property type="molecule type" value="Genomic_DNA"/>
</dbReference>
<organism evidence="5">
    <name type="scientific">Hydatigena taeniaeformis</name>
    <name type="common">Feline tapeworm</name>
    <name type="synonym">Taenia taeniaeformis</name>
    <dbReference type="NCBI Taxonomy" id="6205"/>
    <lineage>
        <taxon>Eukaryota</taxon>
        <taxon>Metazoa</taxon>
        <taxon>Spiralia</taxon>
        <taxon>Lophotrochozoa</taxon>
        <taxon>Platyhelminthes</taxon>
        <taxon>Cestoda</taxon>
        <taxon>Eucestoda</taxon>
        <taxon>Cyclophyllidea</taxon>
        <taxon>Taeniidae</taxon>
        <taxon>Hydatigera</taxon>
    </lineage>
</organism>
<feature type="region of interest" description="Disordered" evidence="2">
    <location>
        <begin position="437"/>
        <end position="555"/>
    </location>
</feature>
<accession>A0A158REY3</accession>
<proteinExistence type="predicted"/>
<keyword evidence="1" id="KW-0175">Coiled coil</keyword>
<feature type="compositionally biased region" description="Low complexity" evidence="2">
    <location>
        <begin position="537"/>
        <end position="548"/>
    </location>
</feature>
<feature type="coiled-coil region" evidence="1">
    <location>
        <begin position="30"/>
        <end position="64"/>
    </location>
</feature>
<evidence type="ECO:0000313" key="4">
    <source>
        <dbReference type="Proteomes" id="UP000274429"/>
    </source>
</evidence>
<keyword evidence="4" id="KW-1185">Reference proteome</keyword>
<feature type="region of interest" description="Disordered" evidence="2">
    <location>
        <begin position="65"/>
        <end position="90"/>
    </location>
</feature>
<feature type="region of interest" description="Disordered" evidence="2">
    <location>
        <begin position="234"/>
        <end position="256"/>
    </location>
</feature>
<sequence>MLKSLAARHITEMIDVLKENCRLKDEVCLLRQKVEKSLELKQKLRDLNENSEYLESEVHRLLRKQSLPSDHRRRPHVTRPIVEDAQDTEDDSVAYTDLSQVSSRLPFSLPSDSPRDDDDVEATTRRYHRPRTSGSAGGLMPPPQPPSPPQRPTAFEISPPPPTSGRMSGWEYQIARSLTYYCHCGAGAIPKINGGLLCLLLSPHLFFFPFAALARDDSVEPSIASNVTQTYPAANSGNIRVHSTKNVPTPERPGKLLMDKSRTQREVVNINEEVVIKRPKGKAGHRVGIFISLLFIPFSEDLFARLAELRRRNNLQPFHLRTNYPVETQVRSDDCFVLVENVHTLIAFEFDSFVVFERQYLLRSPTELYTMLQTVHKSDLEQHQHHSEGHTSAASGSGREASPMPAGRSLRPKGLQSISEVLLTGASGIVSAEHLDLSSTRARPTESLLLPRGGHSTTGIASARNSSPPRATAKKPPLAFEVELSPHHKRRTAPPLSQRKTTSEEDVKRPNGATSGSTEEKAPPLAKVSPASPANPSTSKSGKEWSSSLAGQTGTSNNKFAAAIEGGDWKDLTGMESDSPVGNFEAFVDSVLQQPLSFVDIERLKVEKEKSRAVNKSNPTHALDDVLRSLVNNCFASLSSDLRKKFGKDFSKVKALTFSQLKPLAGDKFALPRLDFEAWVQAAFAENLATMIPLNLHSLQCHSSEFTIEPSSSP</sequence>
<dbReference type="Proteomes" id="UP000274429">
    <property type="component" value="Unassembled WGS sequence"/>
</dbReference>
<evidence type="ECO:0000313" key="5">
    <source>
        <dbReference type="WBParaSite" id="TTAC_0000834201-mRNA-1"/>
    </source>
</evidence>
<evidence type="ECO:0000313" key="3">
    <source>
        <dbReference type="EMBL" id="VDM32857.1"/>
    </source>
</evidence>
<feature type="region of interest" description="Disordered" evidence="2">
    <location>
        <begin position="379"/>
        <end position="411"/>
    </location>
</feature>
<evidence type="ECO:0000256" key="2">
    <source>
        <dbReference type="SAM" id="MobiDB-lite"/>
    </source>
</evidence>
<dbReference type="STRING" id="6205.A0A158REY3"/>
<protein>
    <submittedName>
        <fullName evidence="5">AIP3 domain-containing protein</fullName>
    </submittedName>
</protein>
<dbReference type="WBParaSite" id="TTAC_0000834201-mRNA-1">
    <property type="protein sequence ID" value="TTAC_0000834201-mRNA-1"/>
    <property type="gene ID" value="TTAC_0000834201"/>
</dbReference>
<feature type="region of interest" description="Disordered" evidence="2">
    <location>
        <begin position="104"/>
        <end position="166"/>
    </location>
</feature>
<dbReference type="AlphaFoldDB" id="A0A158REY3"/>
<feature type="compositionally biased region" description="Pro residues" evidence="2">
    <location>
        <begin position="140"/>
        <end position="151"/>
    </location>
</feature>
<dbReference type="OrthoDB" id="9972657at2759"/>
<evidence type="ECO:0000256" key="1">
    <source>
        <dbReference type="SAM" id="Coils"/>
    </source>
</evidence>
<feature type="compositionally biased region" description="Basic and acidic residues" evidence="2">
    <location>
        <begin position="379"/>
        <end position="389"/>
    </location>
</feature>
<reference evidence="3 4" key="2">
    <citation type="submission" date="2018-11" db="EMBL/GenBank/DDBJ databases">
        <authorList>
            <consortium name="Pathogen Informatics"/>
        </authorList>
    </citation>
    <scope>NUCLEOTIDE SEQUENCE [LARGE SCALE GENOMIC DNA]</scope>
</reference>
<reference evidence="5" key="1">
    <citation type="submission" date="2016-04" db="UniProtKB">
        <authorList>
            <consortium name="WormBaseParasite"/>
        </authorList>
    </citation>
    <scope>IDENTIFICATION</scope>
</reference>